<evidence type="ECO:0000313" key="4">
    <source>
        <dbReference type="Proteomes" id="UP001194632"/>
    </source>
</evidence>
<dbReference type="PANTHER" id="PTHR36447">
    <property type="entry name" value="BETA-GALACTOSIDASE GANA"/>
    <property type="match status" value="1"/>
</dbReference>
<sequence>MDYADVFEQKNATSLAYYEDDFYAQSPALTKNDLGSGTAMMIAGRTEKAFLNKFYSKLIDKYSLRDSQIPFENADAHLSVQVRQDERQKYYFITNYTDNKQIALFKDSYTEMLSGNSLNGSTTLEPYQVIVATKD</sequence>
<proteinExistence type="predicted"/>
<comment type="caution">
    <text evidence="3">The sequence shown here is derived from an EMBL/GenBank/DDBJ whole genome shotgun (WGS) entry which is preliminary data.</text>
</comment>
<feature type="domain" description="Beta-galactosidase C-terminal" evidence="2">
    <location>
        <begin position="78"/>
        <end position="133"/>
    </location>
</feature>
<protein>
    <submittedName>
        <fullName evidence="3">Beta-galactosidase trimerization domain-containing protein</fullName>
    </submittedName>
</protein>
<dbReference type="InterPro" id="IPR013739">
    <property type="entry name" value="Beta_galactosidase_C"/>
</dbReference>
<feature type="domain" description="Beta-galactosidase trimerisation" evidence="1">
    <location>
        <begin position="3"/>
        <end position="64"/>
    </location>
</feature>
<name>A0AB73HII3_PEDPE</name>
<reference evidence="3" key="1">
    <citation type="submission" date="2020-11" db="EMBL/GenBank/DDBJ databases">
        <title>Antibiotic susceptibility profiles of Pediococcus pentosaceus from various origins and their implications for the safety assessment of strains with food-technology applications.</title>
        <authorList>
            <person name="Shani N."/>
            <person name="Oberhaensli S."/>
            <person name="Arias E."/>
        </authorList>
    </citation>
    <scope>NUCLEOTIDE SEQUENCE</scope>
    <source>
        <strain evidence="3">FAM 24207</strain>
    </source>
</reference>
<dbReference type="GO" id="GO:0006012">
    <property type="term" value="P:galactose metabolic process"/>
    <property type="evidence" value="ECO:0007669"/>
    <property type="project" value="InterPro"/>
</dbReference>
<accession>A0AB73HII3</accession>
<evidence type="ECO:0000259" key="2">
    <source>
        <dbReference type="Pfam" id="PF08533"/>
    </source>
</evidence>
<dbReference type="InterPro" id="IPR029062">
    <property type="entry name" value="Class_I_gatase-like"/>
</dbReference>
<evidence type="ECO:0000259" key="1">
    <source>
        <dbReference type="Pfam" id="PF08532"/>
    </source>
</evidence>
<dbReference type="Gene3D" id="2.60.40.1180">
    <property type="entry name" value="Golgi alpha-mannosidase II"/>
    <property type="match status" value="1"/>
</dbReference>
<dbReference type="GO" id="GO:0004565">
    <property type="term" value="F:beta-galactosidase activity"/>
    <property type="evidence" value="ECO:0007669"/>
    <property type="project" value="InterPro"/>
</dbReference>
<dbReference type="PANTHER" id="PTHR36447:SF1">
    <property type="entry name" value="BETA-GALACTOSIDASE GANA"/>
    <property type="match status" value="1"/>
</dbReference>
<dbReference type="InterPro" id="IPR013780">
    <property type="entry name" value="Glyco_hydro_b"/>
</dbReference>
<gene>
    <name evidence="3" type="ORF">ITQ90_10135</name>
</gene>
<dbReference type="Proteomes" id="UP001194632">
    <property type="component" value="Unassembled WGS sequence"/>
</dbReference>
<dbReference type="SUPFAM" id="SSF52317">
    <property type="entry name" value="Class I glutamine amidotransferase-like"/>
    <property type="match status" value="1"/>
</dbReference>
<organism evidence="3 4">
    <name type="scientific">Pediococcus pentosaceus</name>
    <dbReference type="NCBI Taxonomy" id="1255"/>
    <lineage>
        <taxon>Bacteria</taxon>
        <taxon>Bacillati</taxon>
        <taxon>Bacillota</taxon>
        <taxon>Bacilli</taxon>
        <taxon>Lactobacillales</taxon>
        <taxon>Lactobacillaceae</taxon>
        <taxon>Pediococcus</taxon>
    </lineage>
</organism>
<dbReference type="Pfam" id="PF08532">
    <property type="entry name" value="Glyco_hydro_42M"/>
    <property type="match status" value="1"/>
</dbReference>
<dbReference type="AlphaFoldDB" id="A0AB73HII3"/>
<dbReference type="Pfam" id="PF08533">
    <property type="entry name" value="Glyco_hydro_42C"/>
    <property type="match status" value="1"/>
</dbReference>
<dbReference type="InterPro" id="IPR013738">
    <property type="entry name" value="Beta_galactosidase_Trimer"/>
</dbReference>
<dbReference type="Gene3D" id="3.40.50.880">
    <property type="match status" value="1"/>
</dbReference>
<dbReference type="EMBL" id="JADOFP010000013">
    <property type="protein sequence ID" value="MBF7115797.1"/>
    <property type="molecule type" value="Genomic_DNA"/>
</dbReference>
<dbReference type="InterPro" id="IPR003476">
    <property type="entry name" value="Glyco_hydro_42"/>
</dbReference>
<evidence type="ECO:0000313" key="3">
    <source>
        <dbReference type="EMBL" id="MBF7115797.1"/>
    </source>
</evidence>